<feature type="region of interest" description="Disordered" evidence="1">
    <location>
        <begin position="98"/>
        <end position="129"/>
    </location>
</feature>
<evidence type="ECO:0000313" key="4">
    <source>
        <dbReference type="Proteomes" id="UP000536179"/>
    </source>
</evidence>
<feature type="compositionally biased region" description="Polar residues" evidence="1">
    <location>
        <begin position="99"/>
        <end position="113"/>
    </location>
</feature>
<dbReference type="InterPro" id="IPR025640">
    <property type="entry name" value="GYF_2"/>
</dbReference>
<dbReference type="Proteomes" id="UP000536179">
    <property type="component" value="Unassembled WGS sequence"/>
</dbReference>
<proteinExistence type="predicted"/>
<evidence type="ECO:0000256" key="1">
    <source>
        <dbReference type="SAM" id="MobiDB-lite"/>
    </source>
</evidence>
<dbReference type="EMBL" id="JACHXU010000015">
    <property type="protein sequence ID" value="MBB3208399.1"/>
    <property type="molecule type" value="Genomic_DNA"/>
</dbReference>
<dbReference type="AlphaFoldDB" id="A0A7W5E271"/>
<dbReference type="RefSeq" id="WP_184306596.1">
    <property type="nucleotide sequence ID" value="NZ_JACHXU010000015.1"/>
</dbReference>
<comment type="caution">
    <text evidence="3">The sequence shown here is derived from an EMBL/GenBank/DDBJ whole genome shotgun (WGS) entry which is preliminary data.</text>
</comment>
<accession>A0A7W5E271</accession>
<reference evidence="3 4" key="1">
    <citation type="submission" date="2020-08" db="EMBL/GenBank/DDBJ databases">
        <title>Genomic Encyclopedia of Type Strains, Phase III (KMG-III): the genomes of soil and plant-associated and newly described type strains.</title>
        <authorList>
            <person name="Whitman W."/>
        </authorList>
    </citation>
    <scope>NUCLEOTIDE SEQUENCE [LARGE SCALE GENOMIC DNA]</scope>
    <source>
        <strain evidence="3 4">CECT 8075</strain>
    </source>
</reference>
<gene>
    <name evidence="3" type="ORF">FHS27_004227</name>
</gene>
<protein>
    <recommendedName>
        <fullName evidence="2">GYF domain-containing protein</fullName>
    </recommendedName>
</protein>
<dbReference type="Pfam" id="PF14237">
    <property type="entry name" value="GYF_2"/>
    <property type="match status" value="1"/>
</dbReference>
<organism evidence="3 4">
    <name type="scientific">Aporhodopirellula rubra</name>
    <dbReference type="NCBI Taxonomy" id="980271"/>
    <lineage>
        <taxon>Bacteria</taxon>
        <taxon>Pseudomonadati</taxon>
        <taxon>Planctomycetota</taxon>
        <taxon>Planctomycetia</taxon>
        <taxon>Pirellulales</taxon>
        <taxon>Pirellulaceae</taxon>
        <taxon>Aporhodopirellula</taxon>
    </lineage>
</organism>
<name>A0A7W5E271_9BACT</name>
<sequence>MTAWYVQREHEELGPLKPAELLSLVRDGNVLAETMVRKDDSPWFAASEVGGLFEAARRPTIEHYCPHCEDVRVASPPATCPKCDRILAKTRQRIIEHSVGTSKSSLGVSNGPTASARRWLQRRMGRDLS</sequence>
<feature type="domain" description="GYF" evidence="2">
    <location>
        <begin position="4"/>
        <end position="52"/>
    </location>
</feature>
<keyword evidence="4" id="KW-1185">Reference proteome</keyword>
<evidence type="ECO:0000313" key="3">
    <source>
        <dbReference type="EMBL" id="MBB3208399.1"/>
    </source>
</evidence>
<evidence type="ECO:0000259" key="2">
    <source>
        <dbReference type="Pfam" id="PF14237"/>
    </source>
</evidence>